<proteinExistence type="predicted"/>
<dbReference type="Proteomes" id="UP000258707">
    <property type="component" value="Chromosome"/>
</dbReference>
<accession>A0A346PLG8</accession>
<dbReference type="Proteomes" id="UP000258613">
    <property type="component" value="Chromosome"/>
</dbReference>
<gene>
    <name evidence="1" type="ORF">AArc1_0348</name>
    <name evidence="2" type="ORF">AArcMg_0340</name>
</gene>
<reference evidence="4" key="1">
    <citation type="submission" date="2017-10" db="EMBL/GenBank/DDBJ databases">
        <title>Phenotypic and genomic properties of facultatively anaerobic sulfur-reducing natronoarchaea from hypersaline soda lakes.</title>
        <authorList>
            <person name="Sorokin D.Y."/>
            <person name="Kublanov I.V."/>
            <person name="Roman P."/>
            <person name="Sinninghe Damste J.S."/>
            <person name="Golyshin P.N."/>
            <person name="Rojo D."/>
            <person name="Ciordia S."/>
            <person name="Mena Md.C."/>
            <person name="Ferrer M."/>
            <person name="Messina E."/>
            <person name="Smedile F."/>
            <person name="La Spada G."/>
            <person name="La Cono V."/>
            <person name="Yakimov M.M."/>
        </authorList>
    </citation>
    <scope>NUCLEOTIDE SEQUENCE [LARGE SCALE GENOMIC DNA]</scope>
    <source>
        <strain evidence="4">AArc1</strain>
    </source>
</reference>
<dbReference type="EMBL" id="CP027033">
    <property type="protein sequence ID" value="AXR80363.1"/>
    <property type="molecule type" value="Genomic_DNA"/>
</dbReference>
<keyword evidence="1" id="KW-0808">Transferase</keyword>
<organism evidence="2 3">
    <name type="scientific">Natrarchaeobaculum sulfurireducens</name>
    <dbReference type="NCBI Taxonomy" id="2044521"/>
    <lineage>
        <taxon>Archaea</taxon>
        <taxon>Methanobacteriati</taxon>
        <taxon>Methanobacteriota</taxon>
        <taxon>Stenosarchaea group</taxon>
        <taxon>Halobacteria</taxon>
        <taxon>Halobacteriales</taxon>
        <taxon>Natrialbaceae</taxon>
        <taxon>Natrarchaeobaculum</taxon>
    </lineage>
</organism>
<dbReference type="InterPro" id="IPR036265">
    <property type="entry name" value="HIT-like_sf"/>
</dbReference>
<evidence type="ECO:0000313" key="3">
    <source>
        <dbReference type="Proteomes" id="UP000258613"/>
    </source>
</evidence>
<keyword evidence="1" id="KW-0548">Nucleotidyltransferase</keyword>
<dbReference type="AlphaFoldDB" id="A0A346PLG8"/>
<dbReference type="KEGG" id="nan:AArc1_0348"/>
<dbReference type="OrthoDB" id="7650at2157"/>
<reference evidence="3" key="2">
    <citation type="submission" date="2018-02" db="EMBL/GenBank/DDBJ databases">
        <title>Phenotypic and genomic properties of facultatively anaerobic sulfur-reducing natronoarchaea from hypersaline soda lakes.</title>
        <authorList>
            <person name="Sorokin D.Y."/>
            <person name="Kublanov I.V."/>
            <person name="Roman P."/>
            <person name="Sinninghe Damste J.S."/>
            <person name="Golyshin P.N."/>
            <person name="Rojo D."/>
            <person name="Ciordia S."/>
            <person name="Mena M.D.C."/>
            <person name="Ferrer M."/>
            <person name="Messina E."/>
            <person name="Smedile F."/>
            <person name="La Spada G."/>
            <person name="La Cono V."/>
            <person name="Yakimov M.M."/>
        </authorList>
    </citation>
    <scope>NUCLEOTIDE SEQUENCE [LARGE SCALE GENOMIC DNA]</scope>
    <source>
        <strain evidence="3">AArc-Mg</strain>
    </source>
</reference>
<accession>A0A346PAZ7</accession>
<dbReference type="SUPFAM" id="SSF54197">
    <property type="entry name" value="HIT-like"/>
    <property type="match status" value="1"/>
</dbReference>
<dbReference type="GeneID" id="37640823"/>
<reference evidence="2" key="3">
    <citation type="journal article" date="2019" name="Int. J. Syst. Evol. Microbiol.">
        <title>Natronolimnobius sulfurireducens sp. nov. and Halalkaliarchaeum desulfuricum gen. nov., sp. nov., the first sulfur-respiring alkaliphilic haloarchaea from hypersaline alkaline lakes.</title>
        <authorList>
            <person name="Sorokin D.Y."/>
            <person name="Yakimov M."/>
            <person name="Messina E."/>
            <person name="Merkel A.Y."/>
            <person name="Bale N.J."/>
            <person name="Sinninghe Damste J.S."/>
        </authorList>
    </citation>
    <scope>NUCLEOTIDE SEQUENCE</scope>
    <source>
        <strain evidence="2">AArc-Mg</strain>
        <strain evidence="1">AArc1</strain>
    </source>
</reference>
<evidence type="ECO:0000313" key="1">
    <source>
        <dbReference type="EMBL" id="AXR76692.1"/>
    </source>
</evidence>
<dbReference type="Gene3D" id="3.30.428.10">
    <property type="entry name" value="HIT-like"/>
    <property type="match status" value="2"/>
</dbReference>
<dbReference type="KEGG" id="nag:AArcMg_0340"/>
<name>A0A346PLG8_9EURY</name>
<evidence type="ECO:0000313" key="2">
    <source>
        <dbReference type="EMBL" id="AXR80363.1"/>
    </source>
</evidence>
<keyword evidence="3" id="KW-1185">Reference proteome</keyword>
<protein>
    <submittedName>
        <fullName evidence="1">Galactose-1-phosphate uridylyltransferase</fullName>
    </submittedName>
</protein>
<dbReference type="GO" id="GO:0016779">
    <property type="term" value="F:nucleotidyltransferase activity"/>
    <property type="evidence" value="ECO:0007669"/>
    <property type="project" value="UniProtKB-KW"/>
</dbReference>
<dbReference type="RefSeq" id="WP_117362816.1">
    <property type="nucleotide sequence ID" value="NZ_CP024047.1"/>
</dbReference>
<sequence>MAIEFTAHTDEARFYSPMADFEEDAVEIEFREDPLTGQQTRIVPQVFPMPEERPDISAYVSDDEGCFFCPDMVEEATPEYPDFVEADRGSVGESTAFPNLFPYAKHANVVVLTEDHFVPIDEFPAERLRDGIANALEYVHDVRAHESAEYGSINMNILPSSGSSVVHPHLQSIVDDHGTNDTRRRVAAERAFHADHGRTYWETLLETERDGDRYVDSTGAVEWLAPFAPIHHWHVVGVTDVTGVPDPDDDVVADIAAGLENVLAYYDSLGLNAHNFSIHLNEGEASPVVIDVVARSPFDDDYVSDAFFLQTLHDERVVDAAPEEYAPDVAAYF</sequence>
<dbReference type="EMBL" id="CP024047">
    <property type="protein sequence ID" value="AXR76692.1"/>
    <property type="molecule type" value="Genomic_DNA"/>
</dbReference>
<evidence type="ECO:0000313" key="4">
    <source>
        <dbReference type="Proteomes" id="UP000258707"/>
    </source>
</evidence>